<protein>
    <submittedName>
        <fullName evidence="1">AB hydrolase-1 domain-containing protein</fullName>
    </submittedName>
</protein>
<dbReference type="AlphaFoldDB" id="A0A8H7DK93"/>
<evidence type="ECO:0000313" key="1">
    <source>
        <dbReference type="EMBL" id="KAF7374351.1"/>
    </source>
</evidence>
<dbReference type="GO" id="GO:0016787">
    <property type="term" value="F:hydrolase activity"/>
    <property type="evidence" value="ECO:0007669"/>
    <property type="project" value="UniProtKB-KW"/>
</dbReference>
<keyword evidence="1" id="KW-0378">Hydrolase</keyword>
<keyword evidence="2" id="KW-1185">Reference proteome</keyword>
<name>A0A8H7DK93_9AGAR</name>
<accession>A0A8H7DK93</accession>
<evidence type="ECO:0000313" key="2">
    <source>
        <dbReference type="Proteomes" id="UP000623467"/>
    </source>
</evidence>
<reference evidence="1" key="1">
    <citation type="submission" date="2020-05" db="EMBL/GenBank/DDBJ databases">
        <title>Mycena genomes resolve the evolution of fungal bioluminescence.</title>
        <authorList>
            <person name="Tsai I.J."/>
        </authorList>
    </citation>
    <scope>NUCLEOTIDE SEQUENCE</scope>
    <source>
        <strain evidence="1">160909Yilan</strain>
    </source>
</reference>
<gene>
    <name evidence="1" type="ORF">MSAN_00319000</name>
</gene>
<dbReference type="OrthoDB" id="94039at2759"/>
<dbReference type="Gene3D" id="3.40.50.1820">
    <property type="entry name" value="alpha/beta hydrolase"/>
    <property type="match status" value="1"/>
</dbReference>
<organism evidence="1 2">
    <name type="scientific">Mycena sanguinolenta</name>
    <dbReference type="NCBI Taxonomy" id="230812"/>
    <lineage>
        <taxon>Eukaryota</taxon>
        <taxon>Fungi</taxon>
        <taxon>Dikarya</taxon>
        <taxon>Basidiomycota</taxon>
        <taxon>Agaricomycotina</taxon>
        <taxon>Agaricomycetes</taxon>
        <taxon>Agaricomycetidae</taxon>
        <taxon>Agaricales</taxon>
        <taxon>Marasmiineae</taxon>
        <taxon>Mycenaceae</taxon>
        <taxon>Mycena</taxon>
    </lineage>
</organism>
<dbReference type="EMBL" id="JACAZH010000002">
    <property type="protein sequence ID" value="KAF7374351.1"/>
    <property type="molecule type" value="Genomic_DNA"/>
</dbReference>
<sequence>MEFVVAATTARRERWRSRENAHSWMSKRIPWELWDPRVVRKLSVSCRYPHYLLGIITAPAHRVDNMQEHGLADTPDSGVAIKGDHLQVALSYPDVQPHFDVAQVEQDIAQHPRAFHMGRRGLAGAAIRPGYACHV</sequence>
<proteinExistence type="predicted"/>
<dbReference type="InterPro" id="IPR029058">
    <property type="entry name" value="AB_hydrolase_fold"/>
</dbReference>
<dbReference type="Proteomes" id="UP000623467">
    <property type="component" value="Unassembled WGS sequence"/>
</dbReference>
<comment type="caution">
    <text evidence="1">The sequence shown here is derived from an EMBL/GenBank/DDBJ whole genome shotgun (WGS) entry which is preliminary data.</text>
</comment>